<comment type="caution">
    <text evidence="7">The sequence shown here is derived from an EMBL/GenBank/DDBJ whole genome shotgun (WGS) entry which is preliminary data.</text>
</comment>
<dbReference type="InterPro" id="IPR050529">
    <property type="entry name" value="CYP450_sterol_14alpha_dmase"/>
</dbReference>
<dbReference type="Proteomes" id="UP000681722">
    <property type="component" value="Unassembled WGS sequence"/>
</dbReference>
<evidence type="ECO:0000313" key="7">
    <source>
        <dbReference type="EMBL" id="CAF1168446.1"/>
    </source>
</evidence>
<evidence type="ECO:0000256" key="6">
    <source>
        <dbReference type="PIRSR" id="PIRSR602403-1"/>
    </source>
</evidence>
<dbReference type="SUPFAM" id="SSF48264">
    <property type="entry name" value="Cytochrome P450"/>
    <property type="match status" value="1"/>
</dbReference>
<protein>
    <recommendedName>
        <fullName evidence="10">Cytochrome P450</fullName>
    </recommendedName>
</protein>
<dbReference type="PANTHER" id="PTHR24304">
    <property type="entry name" value="CYTOCHROME P450 FAMILY 7"/>
    <property type="match status" value="1"/>
</dbReference>
<dbReference type="GO" id="GO:0016705">
    <property type="term" value="F:oxidoreductase activity, acting on paired donors, with incorporation or reduction of molecular oxygen"/>
    <property type="evidence" value="ECO:0007669"/>
    <property type="project" value="InterPro"/>
</dbReference>
<dbReference type="InterPro" id="IPR001128">
    <property type="entry name" value="Cyt_P450"/>
</dbReference>
<evidence type="ECO:0000256" key="2">
    <source>
        <dbReference type="ARBA" id="ARBA00022617"/>
    </source>
</evidence>
<feature type="binding site" description="axial binding residue" evidence="6">
    <location>
        <position position="328"/>
    </location>
    <ligand>
        <name>heme</name>
        <dbReference type="ChEBI" id="CHEBI:30413"/>
    </ligand>
    <ligandPart>
        <name>Fe</name>
        <dbReference type="ChEBI" id="CHEBI:18248"/>
    </ligandPart>
</feature>
<name>A0A814U3I0_9BILA</name>
<dbReference type="OrthoDB" id="6692864at2759"/>
<evidence type="ECO:0000313" key="8">
    <source>
        <dbReference type="EMBL" id="CAF3932239.1"/>
    </source>
</evidence>
<dbReference type="AlphaFoldDB" id="A0A814U3I0"/>
<reference evidence="7" key="1">
    <citation type="submission" date="2021-02" db="EMBL/GenBank/DDBJ databases">
        <authorList>
            <person name="Nowell W R."/>
        </authorList>
    </citation>
    <scope>NUCLEOTIDE SEQUENCE</scope>
</reference>
<dbReference type="EMBL" id="CAJNOQ010007435">
    <property type="protein sequence ID" value="CAF1168446.1"/>
    <property type="molecule type" value="Genomic_DNA"/>
</dbReference>
<evidence type="ECO:0000256" key="1">
    <source>
        <dbReference type="ARBA" id="ARBA00010617"/>
    </source>
</evidence>
<evidence type="ECO:0008006" key="10">
    <source>
        <dbReference type="Google" id="ProtNLM"/>
    </source>
</evidence>
<comment type="cofactor">
    <cofactor evidence="6">
        <name>heme</name>
        <dbReference type="ChEBI" id="CHEBI:30413"/>
    </cofactor>
</comment>
<evidence type="ECO:0000313" key="9">
    <source>
        <dbReference type="Proteomes" id="UP000663829"/>
    </source>
</evidence>
<keyword evidence="2 6" id="KW-0349">Heme</keyword>
<keyword evidence="9" id="KW-1185">Reference proteome</keyword>
<keyword evidence="3 6" id="KW-0479">Metal-binding</keyword>
<dbReference type="Proteomes" id="UP000663829">
    <property type="component" value="Unassembled WGS sequence"/>
</dbReference>
<dbReference type="InterPro" id="IPR002403">
    <property type="entry name" value="Cyt_P450_E_grp-IV"/>
</dbReference>
<accession>A0A814U3I0</accession>
<dbReference type="PRINTS" id="PR00465">
    <property type="entry name" value="EP450IV"/>
</dbReference>
<dbReference type="Pfam" id="PF00067">
    <property type="entry name" value="p450"/>
    <property type="match status" value="1"/>
</dbReference>
<dbReference type="GO" id="GO:0008395">
    <property type="term" value="F:steroid hydroxylase activity"/>
    <property type="evidence" value="ECO:0007669"/>
    <property type="project" value="TreeGrafter"/>
</dbReference>
<evidence type="ECO:0000256" key="4">
    <source>
        <dbReference type="ARBA" id="ARBA00023004"/>
    </source>
</evidence>
<proteinExistence type="inferred from homology"/>
<dbReference type="GO" id="GO:0020037">
    <property type="term" value="F:heme binding"/>
    <property type="evidence" value="ECO:0007669"/>
    <property type="project" value="InterPro"/>
</dbReference>
<keyword evidence="4 6" id="KW-0408">Iron</keyword>
<evidence type="ECO:0000256" key="3">
    <source>
        <dbReference type="ARBA" id="ARBA00022723"/>
    </source>
</evidence>
<dbReference type="GO" id="GO:0005506">
    <property type="term" value="F:iron ion binding"/>
    <property type="evidence" value="ECO:0007669"/>
    <property type="project" value="InterPro"/>
</dbReference>
<keyword evidence="5" id="KW-0753">Steroid metabolism</keyword>
<dbReference type="EMBL" id="CAJOBC010007436">
    <property type="protein sequence ID" value="CAF3932239.1"/>
    <property type="molecule type" value="Genomic_DNA"/>
</dbReference>
<dbReference type="PANTHER" id="PTHR24304:SF4">
    <property type="entry name" value="CYTOCHROME P450"/>
    <property type="match status" value="1"/>
</dbReference>
<keyword evidence="5" id="KW-0443">Lipid metabolism</keyword>
<gene>
    <name evidence="7" type="ORF">GPM918_LOCUS22051</name>
    <name evidence="8" type="ORF">SRO942_LOCUS22053</name>
</gene>
<organism evidence="7 9">
    <name type="scientific">Didymodactylos carnosus</name>
    <dbReference type="NCBI Taxonomy" id="1234261"/>
    <lineage>
        <taxon>Eukaryota</taxon>
        <taxon>Metazoa</taxon>
        <taxon>Spiralia</taxon>
        <taxon>Gnathifera</taxon>
        <taxon>Rotifera</taxon>
        <taxon>Eurotatoria</taxon>
        <taxon>Bdelloidea</taxon>
        <taxon>Philodinida</taxon>
        <taxon>Philodinidae</taxon>
        <taxon>Didymodactylos</taxon>
    </lineage>
</organism>
<comment type="similarity">
    <text evidence="1">Belongs to the cytochrome P450 family.</text>
</comment>
<dbReference type="GO" id="GO:0006699">
    <property type="term" value="P:bile acid biosynthetic process"/>
    <property type="evidence" value="ECO:0007669"/>
    <property type="project" value="TreeGrafter"/>
</dbReference>
<sequence length="395" mass="46138">MYVVIGLGLFETNDLTHEYVQYLQGKELKQLTLTLAQHIRQALVNKGREHMHSEWIECGLFELSHMLLFESSIKTLYGDIDPLSFEREYRIFDSNIHVLMYPYPTFIFKQLYSSLIKAKQFLIKQLYERQHHPHDQDQLDRTRSLFVKFMNDLMCKYPEQTVSINDIGSFNLALLWSAIGNTIPAVYWALFYLLTGPTATIDIIKKEIQQHLSLFIRLDIPDENNDYQLDQLDKCVHLDSAIDETLRLVATAMILRRCSKDTKITLDAERTLLIKKNEAIVLFPCASHYDSRIFHNPFQYKHDRFLPANLNVEQKRSFLPFGGGKFICPGRSMAKNTIKISVAFVLQHLNIEFLNSDIRTPPLAKEKIPDFQNSRIGYGIAPPREERRIRYSFKQ</sequence>
<dbReference type="Gene3D" id="1.10.630.10">
    <property type="entry name" value="Cytochrome P450"/>
    <property type="match status" value="1"/>
</dbReference>
<dbReference type="GO" id="GO:0042632">
    <property type="term" value="P:cholesterol homeostasis"/>
    <property type="evidence" value="ECO:0007669"/>
    <property type="project" value="TreeGrafter"/>
</dbReference>
<evidence type="ECO:0000256" key="5">
    <source>
        <dbReference type="ARBA" id="ARBA00023221"/>
    </source>
</evidence>
<dbReference type="InterPro" id="IPR036396">
    <property type="entry name" value="Cyt_P450_sf"/>
</dbReference>